<sequence>MLNEKLRGLLTRYCDSLPDRQASLTAALQALSAALDTDFRAGEAFALFRRDAHQLAGSGGSMGFPEMGRVALSLDVALVALAEAEAAPGAADLAQLRLLTGAVLKRLATLKPEDSSLLQPVDEQAEAILMAGDVAPGFAPPGIPLRQSLRLGTEIILVSQDDVVIGHLQRDLAPYGLALTVRRDLAALPSSLSGMTTLVIVDRAVCGEDGLLPPSLTAGLAADVPVAVMDHDDSLDRRIAARAAGAAAFVGKPVNAAVVVDLLDRIHHMPDPRPPTVVIAGNGGMDRALCAHALQAAGMTCALPEEPDDLLGILAETRPDLLILLRRWDGLSAADILGALRQHPAHTSLPVLILGGGDGDGQEDSVAGADLALSLPFDPDALVLSVWHRVQRAREMQALITRDSLCNLLTHGAFINQLERELSLARRSRADLTVALLDIDGLREINELWGHQTGDAVLQGFSRLLRQRMRKTDIIGRLGGETFAIILPGASKAQARQVITDIAGAFRSLEQPCRDGVFQATVSAGIADFADGSGTVRDCLRAADSALFAAKNRGRDQVCLATPVRVEA</sequence>
<dbReference type="PANTHER" id="PTHR45138">
    <property type="entry name" value="REGULATORY COMPONENTS OF SENSORY TRANSDUCTION SYSTEM"/>
    <property type="match status" value="1"/>
</dbReference>
<dbReference type="GO" id="GO:1902201">
    <property type="term" value="P:negative regulation of bacterial-type flagellum-dependent cell motility"/>
    <property type="evidence" value="ECO:0007669"/>
    <property type="project" value="TreeGrafter"/>
</dbReference>
<evidence type="ECO:0000259" key="6">
    <source>
        <dbReference type="PROSITE" id="PS50887"/>
    </source>
</evidence>
<dbReference type="GO" id="GO:0043709">
    <property type="term" value="P:cell adhesion involved in single-species biofilm formation"/>
    <property type="evidence" value="ECO:0007669"/>
    <property type="project" value="TreeGrafter"/>
</dbReference>
<dbReference type="SUPFAM" id="SSF55073">
    <property type="entry name" value="Nucleotide cyclase"/>
    <property type="match status" value="1"/>
</dbReference>
<dbReference type="GO" id="GO:0052621">
    <property type="term" value="F:diguanylate cyclase activity"/>
    <property type="evidence" value="ECO:0007669"/>
    <property type="project" value="UniProtKB-EC"/>
</dbReference>
<dbReference type="CDD" id="cd01949">
    <property type="entry name" value="GGDEF"/>
    <property type="match status" value="1"/>
</dbReference>
<dbReference type="EC" id="2.7.7.65" evidence="1"/>
<dbReference type="InterPro" id="IPR029787">
    <property type="entry name" value="Nucleotide_cyclase"/>
</dbReference>
<comment type="caution">
    <text evidence="7">The sequence shown here is derived from an EMBL/GenBank/DDBJ whole genome shotgun (WGS) entry which is preliminary data.</text>
</comment>
<dbReference type="SUPFAM" id="SSF52172">
    <property type="entry name" value="CheY-like"/>
    <property type="match status" value="2"/>
</dbReference>
<organism evidence="7 8">
    <name type="scientific">Novispirillum itersonii</name>
    <name type="common">Aquaspirillum itersonii</name>
    <dbReference type="NCBI Taxonomy" id="189"/>
    <lineage>
        <taxon>Bacteria</taxon>
        <taxon>Pseudomonadati</taxon>
        <taxon>Pseudomonadota</taxon>
        <taxon>Alphaproteobacteria</taxon>
        <taxon>Rhodospirillales</taxon>
        <taxon>Novispirillaceae</taxon>
        <taxon>Novispirillum</taxon>
    </lineage>
</organism>
<dbReference type="InterPro" id="IPR001789">
    <property type="entry name" value="Sig_transdc_resp-reg_receiver"/>
</dbReference>
<keyword evidence="2" id="KW-0902">Two-component regulatory system</keyword>
<dbReference type="PANTHER" id="PTHR45138:SF9">
    <property type="entry name" value="DIGUANYLATE CYCLASE DGCM-RELATED"/>
    <property type="match status" value="1"/>
</dbReference>
<dbReference type="RefSeq" id="WP_184263718.1">
    <property type="nucleotide sequence ID" value="NZ_JACIIX010000008.1"/>
</dbReference>
<dbReference type="SMART" id="SM00267">
    <property type="entry name" value="GGDEF"/>
    <property type="match status" value="1"/>
</dbReference>
<dbReference type="Gene3D" id="3.40.50.2300">
    <property type="match status" value="1"/>
</dbReference>
<evidence type="ECO:0000259" key="5">
    <source>
        <dbReference type="PROSITE" id="PS50110"/>
    </source>
</evidence>
<comment type="catalytic activity">
    <reaction evidence="3">
        <text>2 GTP = 3',3'-c-di-GMP + 2 diphosphate</text>
        <dbReference type="Rhea" id="RHEA:24898"/>
        <dbReference type="ChEBI" id="CHEBI:33019"/>
        <dbReference type="ChEBI" id="CHEBI:37565"/>
        <dbReference type="ChEBI" id="CHEBI:58805"/>
        <dbReference type="EC" id="2.7.7.65"/>
    </reaction>
</comment>
<reference evidence="7 8" key="1">
    <citation type="submission" date="2020-08" db="EMBL/GenBank/DDBJ databases">
        <title>Genomic Encyclopedia of Type Strains, Phase IV (KMG-IV): sequencing the most valuable type-strain genomes for metagenomic binning, comparative biology and taxonomic classification.</title>
        <authorList>
            <person name="Goeker M."/>
        </authorList>
    </citation>
    <scope>NUCLEOTIDE SEQUENCE [LARGE SCALE GENOMIC DNA]</scope>
    <source>
        <strain evidence="7 8">DSM 11590</strain>
    </source>
</reference>
<dbReference type="InterPro" id="IPR050469">
    <property type="entry name" value="Diguanylate_Cyclase"/>
</dbReference>
<dbReference type="Proteomes" id="UP000544872">
    <property type="component" value="Unassembled WGS sequence"/>
</dbReference>
<name>A0A7W9ZHS9_NOVIT</name>
<evidence type="ECO:0000256" key="2">
    <source>
        <dbReference type="ARBA" id="ARBA00023012"/>
    </source>
</evidence>
<dbReference type="GO" id="GO:0005886">
    <property type="term" value="C:plasma membrane"/>
    <property type="evidence" value="ECO:0007669"/>
    <property type="project" value="TreeGrafter"/>
</dbReference>
<dbReference type="GO" id="GO:0000160">
    <property type="term" value="P:phosphorelay signal transduction system"/>
    <property type="evidence" value="ECO:0007669"/>
    <property type="project" value="UniProtKB-KW"/>
</dbReference>
<comment type="caution">
    <text evidence="4">Lacks conserved residue(s) required for the propagation of feature annotation.</text>
</comment>
<dbReference type="InterPro" id="IPR036641">
    <property type="entry name" value="HPT_dom_sf"/>
</dbReference>
<dbReference type="InterPro" id="IPR000160">
    <property type="entry name" value="GGDEF_dom"/>
</dbReference>
<evidence type="ECO:0000256" key="1">
    <source>
        <dbReference type="ARBA" id="ARBA00012528"/>
    </source>
</evidence>
<protein>
    <recommendedName>
        <fullName evidence="1">diguanylate cyclase</fullName>
        <ecNumber evidence="1">2.7.7.65</ecNumber>
    </recommendedName>
</protein>
<dbReference type="Gene3D" id="1.20.120.160">
    <property type="entry name" value="HPT domain"/>
    <property type="match status" value="1"/>
</dbReference>
<dbReference type="PROSITE" id="PS50887">
    <property type="entry name" value="GGDEF"/>
    <property type="match status" value="1"/>
</dbReference>
<dbReference type="SUPFAM" id="SSF47226">
    <property type="entry name" value="Histidine-containing phosphotransfer domain, HPT domain"/>
    <property type="match status" value="1"/>
</dbReference>
<accession>A0A7W9ZHS9</accession>
<evidence type="ECO:0000256" key="3">
    <source>
        <dbReference type="ARBA" id="ARBA00034247"/>
    </source>
</evidence>
<proteinExistence type="predicted"/>
<dbReference type="NCBIfam" id="TIGR00254">
    <property type="entry name" value="GGDEF"/>
    <property type="match status" value="1"/>
</dbReference>
<feature type="domain" description="Response regulatory" evidence="5">
    <location>
        <begin position="276"/>
        <end position="390"/>
    </location>
</feature>
<dbReference type="PROSITE" id="PS50110">
    <property type="entry name" value="RESPONSE_REGULATORY"/>
    <property type="match status" value="1"/>
</dbReference>
<evidence type="ECO:0000256" key="4">
    <source>
        <dbReference type="PROSITE-ProRule" id="PRU00169"/>
    </source>
</evidence>
<dbReference type="InterPro" id="IPR011006">
    <property type="entry name" value="CheY-like_superfamily"/>
</dbReference>
<dbReference type="InterPro" id="IPR043128">
    <property type="entry name" value="Rev_trsase/Diguanyl_cyclase"/>
</dbReference>
<dbReference type="AlphaFoldDB" id="A0A7W9ZHS9"/>
<dbReference type="EMBL" id="JACIIX010000008">
    <property type="protein sequence ID" value="MBB6210897.1"/>
    <property type="molecule type" value="Genomic_DNA"/>
</dbReference>
<gene>
    <name evidence="7" type="ORF">FHS48_002327</name>
</gene>
<feature type="domain" description="GGDEF" evidence="6">
    <location>
        <begin position="430"/>
        <end position="563"/>
    </location>
</feature>
<dbReference type="Pfam" id="PF00990">
    <property type="entry name" value="GGDEF"/>
    <property type="match status" value="1"/>
</dbReference>
<keyword evidence="8" id="KW-1185">Reference proteome</keyword>
<dbReference type="GO" id="GO:0004672">
    <property type="term" value="F:protein kinase activity"/>
    <property type="evidence" value="ECO:0007669"/>
    <property type="project" value="UniProtKB-ARBA"/>
</dbReference>
<evidence type="ECO:0000313" key="8">
    <source>
        <dbReference type="Proteomes" id="UP000544872"/>
    </source>
</evidence>
<dbReference type="InterPro" id="IPR008207">
    <property type="entry name" value="Sig_transdc_His_kin_Hpt_dom"/>
</dbReference>
<dbReference type="Gene3D" id="3.30.70.270">
    <property type="match status" value="1"/>
</dbReference>
<dbReference type="Pfam" id="PF01627">
    <property type="entry name" value="Hpt"/>
    <property type="match status" value="1"/>
</dbReference>
<evidence type="ECO:0000313" key="7">
    <source>
        <dbReference type="EMBL" id="MBB6210897.1"/>
    </source>
</evidence>